<evidence type="ECO:0000313" key="2">
    <source>
        <dbReference type="Proteomes" id="UP000595437"/>
    </source>
</evidence>
<dbReference type="AlphaFoldDB" id="A0A7T8JWC1"/>
<evidence type="ECO:0000313" key="1">
    <source>
        <dbReference type="EMBL" id="QQP36864.1"/>
    </source>
</evidence>
<sequence>LVVEVNSVLSKLMNSLNENLDPELIPTIKDLQATLNTKKRRAELESCGGDVEQQGALENTSCEKEGYQASHHGMTKDEFQIIKNSLQESAKTCM</sequence>
<accession>A0A7T8JWC1</accession>
<protein>
    <submittedName>
        <fullName evidence="1">Uncharacterized protein</fullName>
    </submittedName>
</protein>
<gene>
    <name evidence="1" type="ORF">FKW44_022093</name>
</gene>
<feature type="non-terminal residue" evidence="1">
    <location>
        <position position="94"/>
    </location>
</feature>
<dbReference type="EMBL" id="CP045905">
    <property type="protein sequence ID" value="QQP36864.1"/>
    <property type="molecule type" value="Genomic_DNA"/>
</dbReference>
<proteinExistence type="predicted"/>
<dbReference type="OrthoDB" id="10686717at2759"/>
<name>A0A7T8JWC1_CALRO</name>
<organism evidence="1 2">
    <name type="scientific">Caligus rogercresseyi</name>
    <name type="common">Sea louse</name>
    <dbReference type="NCBI Taxonomy" id="217165"/>
    <lineage>
        <taxon>Eukaryota</taxon>
        <taxon>Metazoa</taxon>
        <taxon>Ecdysozoa</taxon>
        <taxon>Arthropoda</taxon>
        <taxon>Crustacea</taxon>
        <taxon>Multicrustacea</taxon>
        <taxon>Hexanauplia</taxon>
        <taxon>Copepoda</taxon>
        <taxon>Siphonostomatoida</taxon>
        <taxon>Caligidae</taxon>
        <taxon>Caligus</taxon>
    </lineage>
</organism>
<keyword evidence="2" id="KW-1185">Reference proteome</keyword>
<reference evidence="2" key="1">
    <citation type="submission" date="2021-01" db="EMBL/GenBank/DDBJ databases">
        <title>Caligus Genome Assembly.</title>
        <authorList>
            <person name="Gallardo-Escarate C."/>
        </authorList>
    </citation>
    <scope>NUCLEOTIDE SEQUENCE [LARGE SCALE GENOMIC DNA]</scope>
</reference>
<dbReference type="Proteomes" id="UP000595437">
    <property type="component" value="Chromosome 16"/>
</dbReference>